<name>A0ABX2HTM6_9FIRM</name>
<evidence type="ECO:0000313" key="2">
    <source>
        <dbReference type="Proteomes" id="UP000669239"/>
    </source>
</evidence>
<feature type="non-terminal residue" evidence="1">
    <location>
        <position position="1"/>
    </location>
</feature>
<gene>
    <name evidence="1" type="ORF">G5B36_29500</name>
</gene>
<accession>A0ABX2HTM6</accession>
<evidence type="ECO:0000313" key="1">
    <source>
        <dbReference type="EMBL" id="NSJ52758.1"/>
    </source>
</evidence>
<dbReference type="Proteomes" id="UP000669239">
    <property type="component" value="Unassembled WGS sequence"/>
</dbReference>
<organism evidence="1 2">
    <name type="scientific">Enterocloster aldenensis</name>
    <dbReference type="NCBI Taxonomy" id="358742"/>
    <lineage>
        <taxon>Bacteria</taxon>
        <taxon>Bacillati</taxon>
        <taxon>Bacillota</taxon>
        <taxon>Clostridia</taxon>
        <taxon>Lachnospirales</taxon>
        <taxon>Lachnospiraceae</taxon>
        <taxon>Enterocloster</taxon>
    </lineage>
</organism>
<reference evidence="1 2" key="1">
    <citation type="journal article" date="2020" name="Cell Host Microbe">
        <title>Functional and Genomic Variation between Human-Derived Isolates of Lachnospiraceae Reveals Inter- and Intra-Species Diversity.</title>
        <authorList>
            <person name="Sorbara M.T."/>
            <person name="Littmann E.R."/>
            <person name="Fontana E."/>
            <person name="Moody T.U."/>
            <person name="Kohout C.E."/>
            <person name="Gjonbalaj M."/>
            <person name="Eaton V."/>
            <person name="Seok R."/>
            <person name="Leiner I.M."/>
            <person name="Pamer E.G."/>
        </authorList>
    </citation>
    <scope>NUCLEOTIDE SEQUENCE [LARGE SCALE GENOMIC DNA]</scope>
    <source>
        <strain evidence="1 2">MSK.1.17</strain>
    </source>
</reference>
<proteinExistence type="predicted"/>
<sequence length="91" mass="10035">TNLTERFSGKVSDCNFLTYGRSETVVIGIWDNNTLNTPYKQAVTGFGNGFMIGMSLGIEWSIQIAFAVSDTNIFVRSYTLAGVGWTGWRAI</sequence>
<dbReference type="EMBL" id="JAAITT010000131">
    <property type="protein sequence ID" value="NSJ52758.1"/>
    <property type="molecule type" value="Genomic_DNA"/>
</dbReference>
<comment type="caution">
    <text evidence="1">The sequence shown here is derived from an EMBL/GenBank/DDBJ whole genome shotgun (WGS) entry which is preliminary data.</text>
</comment>
<keyword evidence="2" id="KW-1185">Reference proteome</keyword>
<protein>
    <submittedName>
        <fullName evidence="1">Uncharacterized protein</fullName>
    </submittedName>
</protein>